<evidence type="ECO:0000256" key="2">
    <source>
        <dbReference type="SAM" id="Phobius"/>
    </source>
</evidence>
<feature type="region of interest" description="Disordered" evidence="1">
    <location>
        <begin position="421"/>
        <end position="458"/>
    </location>
</feature>
<feature type="transmembrane region" description="Helical" evidence="2">
    <location>
        <begin position="12"/>
        <end position="31"/>
    </location>
</feature>
<evidence type="ECO:0000313" key="3">
    <source>
        <dbReference type="EMBL" id="GEU29961.1"/>
    </source>
</evidence>
<dbReference type="AlphaFoldDB" id="A0A699GKV2"/>
<proteinExistence type="predicted"/>
<accession>A0A699GKV2</accession>
<organism evidence="3">
    <name type="scientific">Tanacetum cinerariifolium</name>
    <name type="common">Dalmatian daisy</name>
    <name type="synonym">Chrysanthemum cinerariifolium</name>
    <dbReference type="NCBI Taxonomy" id="118510"/>
    <lineage>
        <taxon>Eukaryota</taxon>
        <taxon>Viridiplantae</taxon>
        <taxon>Streptophyta</taxon>
        <taxon>Embryophyta</taxon>
        <taxon>Tracheophyta</taxon>
        <taxon>Spermatophyta</taxon>
        <taxon>Magnoliopsida</taxon>
        <taxon>eudicotyledons</taxon>
        <taxon>Gunneridae</taxon>
        <taxon>Pentapetalae</taxon>
        <taxon>asterids</taxon>
        <taxon>campanulids</taxon>
        <taxon>Asterales</taxon>
        <taxon>Asteraceae</taxon>
        <taxon>Asteroideae</taxon>
        <taxon>Anthemideae</taxon>
        <taxon>Anthemidinae</taxon>
        <taxon>Tanacetum</taxon>
    </lineage>
</organism>
<keyword evidence="2" id="KW-0812">Transmembrane</keyword>
<feature type="region of interest" description="Disordered" evidence="1">
    <location>
        <begin position="480"/>
        <end position="531"/>
    </location>
</feature>
<evidence type="ECO:0000256" key="1">
    <source>
        <dbReference type="SAM" id="MobiDB-lite"/>
    </source>
</evidence>
<keyword evidence="2" id="KW-1133">Transmembrane helix</keyword>
<protein>
    <submittedName>
        <fullName evidence="3">Uncharacterized protein</fullName>
    </submittedName>
</protein>
<comment type="caution">
    <text evidence="3">The sequence shown here is derived from an EMBL/GenBank/DDBJ whole genome shotgun (WGS) entry which is preliminary data.</text>
</comment>
<reference evidence="3" key="1">
    <citation type="journal article" date="2019" name="Sci. Rep.">
        <title>Draft genome of Tanacetum cinerariifolium, the natural source of mosquito coil.</title>
        <authorList>
            <person name="Yamashiro T."/>
            <person name="Shiraishi A."/>
            <person name="Satake H."/>
            <person name="Nakayama K."/>
        </authorList>
    </citation>
    <scope>NUCLEOTIDE SEQUENCE</scope>
</reference>
<keyword evidence="2" id="KW-0472">Membrane</keyword>
<dbReference type="EMBL" id="BKCJ010000115">
    <property type="protein sequence ID" value="GEU29961.1"/>
    <property type="molecule type" value="Genomic_DNA"/>
</dbReference>
<feature type="compositionally biased region" description="Polar residues" evidence="1">
    <location>
        <begin position="506"/>
        <end position="531"/>
    </location>
</feature>
<gene>
    <name evidence="3" type="ORF">Tci_001939</name>
</gene>
<name>A0A699GKV2_TANCI</name>
<sequence length="531" mass="58549">MISRCATIAPIIYEGFFFNPGLFFGFILIVLDMLSIRLTRVGEGWPFSGGKDATVQGCCPITPNFGSTLLAPSSGDYESVMFFPFSSDSSRLGCQVPWMAPNVELNLRRLLVLGKSDLIDDKCQIQLDSSRAWSFGRLYLITRVLYLGITFGVERAEFDKAVVAFPSTNFPFQSKVAAAVESALSEVVNIQPDKIVHSATPASVPASTLYANESLKRTSTPEEPEHAPDVSFSLFYFYVINILVIVVKLSCSELLMVNPLVLILFHLLFSPRLPYHRDFSSFLKEVQVQSEFHIIFFVSLLSCPPHWPITRSVAVEDDLPSYGYDRNDVQRLCARLICLCEMREEVLVSSGLSSMWFKKECDPVFRRIDDNAYRFRGYNLCSLFVVPFERVSSHTTALALKGAIISLPTRDEIAASLPDSHLVKKSKGPSQASRPSKRMKLQKRASEAGSSASELDQADGADEADLADLYAEIEDSLERDEDVSMRAVSAPTSCLGKRLGVPPSIVVTSVSDPSHVGTSAPVSTSGRSLSL</sequence>